<evidence type="ECO:0000256" key="1">
    <source>
        <dbReference type="SAM" id="MobiDB-lite"/>
    </source>
</evidence>
<dbReference type="AlphaFoldDB" id="A0A1S1QWM9"/>
<evidence type="ECO:0000313" key="3">
    <source>
        <dbReference type="Proteomes" id="UP000179627"/>
    </source>
</evidence>
<organism evidence="2 3">
    <name type="scientific">Parafrankia colletiae</name>
    <dbReference type="NCBI Taxonomy" id="573497"/>
    <lineage>
        <taxon>Bacteria</taxon>
        <taxon>Bacillati</taxon>
        <taxon>Actinomycetota</taxon>
        <taxon>Actinomycetes</taxon>
        <taxon>Frankiales</taxon>
        <taxon>Frankiaceae</taxon>
        <taxon>Parafrankia</taxon>
    </lineage>
</organism>
<gene>
    <name evidence="2" type="ORF">CC117_16235</name>
</gene>
<reference evidence="3" key="1">
    <citation type="submission" date="2016-07" db="EMBL/GenBank/DDBJ databases">
        <title>Sequence Frankia sp. strain CcI1.17.</title>
        <authorList>
            <person name="Ghodhbane-Gtari F."/>
            <person name="Swanson E."/>
            <person name="Gueddou A."/>
            <person name="Morris K."/>
            <person name="Hezbri K."/>
            <person name="Ktari A."/>
            <person name="Nouioui I."/>
            <person name="Abebe-Akele F."/>
            <person name="Simpson S."/>
            <person name="Thomas K."/>
            <person name="Gtari M."/>
            <person name="Tisa L.S."/>
            <person name="Hurst S."/>
        </authorList>
    </citation>
    <scope>NUCLEOTIDE SEQUENCE [LARGE SCALE GENOMIC DNA]</scope>
    <source>
        <strain evidence="3">Cc1.17</strain>
    </source>
</reference>
<dbReference type="Proteomes" id="UP000179627">
    <property type="component" value="Unassembled WGS sequence"/>
</dbReference>
<dbReference type="RefSeq" id="WP_071084272.1">
    <property type="nucleotide sequence ID" value="NZ_MBLM01000110.1"/>
</dbReference>
<keyword evidence="3" id="KW-1185">Reference proteome</keyword>
<dbReference type="SUPFAM" id="SSF48452">
    <property type="entry name" value="TPR-like"/>
    <property type="match status" value="1"/>
</dbReference>
<comment type="caution">
    <text evidence="2">The sequence shown here is derived from an EMBL/GenBank/DDBJ whole genome shotgun (WGS) entry which is preliminary data.</text>
</comment>
<proteinExistence type="predicted"/>
<evidence type="ECO:0008006" key="4">
    <source>
        <dbReference type="Google" id="ProtNLM"/>
    </source>
</evidence>
<dbReference type="Gene3D" id="1.25.40.10">
    <property type="entry name" value="Tetratricopeptide repeat domain"/>
    <property type="match status" value="1"/>
</dbReference>
<protein>
    <recommendedName>
        <fullName evidence="4">Tetratricopeptide repeat protein</fullName>
    </recommendedName>
</protein>
<dbReference type="EMBL" id="MBLM01000110">
    <property type="protein sequence ID" value="OHV38006.1"/>
    <property type="molecule type" value="Genomic_DNA"/>
</dbReference>
<accession>A0A1S1QWM9</accession>
<dbReference type="InterPro" id="IPR011990">
    <property type="entry name" value="TPR-like_helical_dom_sf"/>
</dbReference>
<sequence>MRRRCSQWAGRSGRFQPGRQLDLPPVHRPGYAERPGRHPAAASIFSFDYPYLPFYAGTSYTALGRPEKARTFAQQAVTLCDAAAANWPVARALARVDLALAAVRQKEPDRACAVTVEALEICATERPLDLIVRRTGEVVQEMRSYQALPSVRDLRERQTSLARMLRGAQKARPETSAGSAARDRQADTL</sequence>
<feature type="region of interest" description="Disordered" evidence="1">
    <location>
        <begin position="1"/>
        <end position="35"/>
    </location>
</feature>
<name>A0A1S1QWM9_9ACTN</name>
<feature type="region of interest" description="Disordered" evidence="1">
    <location>
        <begin position="164"/>
        <end position="189"/>
    </location>
</feature>
<evidence type="ECO:0000313" key="2">
    <source>
        <dbReference type="EMBL" id="OHV38006.1"/>
    </source>
</evidence>